<dbReference type="Proteomes" id="UP000229740">
    <property type="component" value="Unassembled WGS sequence"/>
</dbReference>
<accession>A0A2G6EAW9</accession>
<dbReference type="EMBL" id="PDPS01000021">
    <property type="protein sequence ID" value="PID58921.1"/>
    <property type="molecule type" value="Genomic_DNA"/>
</dbReference>
<sequence>MKQVQVTLLHSRHVQQLFQREYLLVSRNILRSFTKDDLSFPSVAKLWSLVRETHSDYFSNMATVRLGCSCKNLTGQPV</sequence>
<dbReference type="AlphaFoldDB" id="A0A2G6EAW9"/>
<comment type="caution">
    <text evidence="1">The sequence shown here is derived from an EMBL/GenBank/DDBJ whole genome shotgun (WGS) entry which is preliminary data.</text>
</comment>
<proteinExistence type="predicted"/>
<name>A0A2G6EAW9_9BACT</name>
<evidence type="ECO:0000313" key="2">
    <source>
        <dbReference type="Proteomes" id="UP000229740"/>
    </source>
</evidence>
<evidence type="ECO:0000313" key="1">
    <source>
        <dbReference type="EMBL" id="PID58921.1"/>
    </source>
</evidence>
<organism evidence="1 2">
    <name type="scientific">candidate division KSB3 bacterium</name>
    <dbReference type="NCBI Taxonomy" id="2044937"/>
    <lineage>
        <taxon>Bacteria</taxon>
        <taxon>candidate division KSB3</taxon>
    </lineage>
</organism>
<gene>
    <name evidence="1" type="ORF">CSB45_02665</name>
</gene>
<reference evidence="1 2" key="1">
    <citation type="submission" date="2017-10" db="EMBL/GenBank/DDBJ databases">
        <title>Novel microbial diversity and functional potential in the marine mammal oral microbiome.</title>
        <authorList>
            <person name="Dudek N.K."/>
            <person name="Sun C.L."/>
            <person name="Burstein D."/>
            <person name="Kantor R.S."/>
            <person name="Aliaga Goltsman D.S."/>
            <person name="Bik E.M."/>
            <person name="Thomas B.C."/>
            <person name="Banfield J.F."/>
            <person name="Relman D.A."/>
        </authorList>
    </citation>
    <scope>NUCLEOTIDE SEQUENCE [LARGE SCALE GENOMIC DNA]</scope>
    <source>
        <strain evidence="1">DOLZORAL124_49_17</strain>
    </source>
</reference>
<protein>
    <submittedName>
        <fullName evidence="1">Uncharacterized protein</fullName>
    </submittedName>
</protein>